<evidence type="ECO:0000256" key="3">
    <source>
        <dbReference type="ARBA" id="ARBA00022475"/>
    </source>
</evidence>
<dbReference type="NCBIfam" id="TIGR00860">
    <property type="entry name" value="LIC"/>
    <property type="match status" value="1"/>
</dbReference>
<keyword evidence="3" id="KW-1003">Cell membrane</keyword>
<keyword evidence="13 20" id="KW-0407">Ion channel</keyword>
<evidence type="ECO:0000256" key="11">
    <source>
        <dbReference type="ARBA" id="ARBA00023180"/>
    </source>
</evidence>
<feature type="transmembrane region" description="Helical" evidence="20">
    <location>
        <begin position="292"/>
        <end position="312"/>
    </location>
</feature>
<evidence type="ECO:0000256" key="18">
    <source>
        <dbReference type="ARBA" id="ARBA00070417"/>
    </source>
</evidence>
<organism evidence="24 25">
    <name type="scientific">Onychostoma macrolepis</name>
    <dbReference type="NCBI Taxonomy" id="369639"/>
    <lineage>
        <taxon>Eukaryota</taxon>
        <taxon>Metazoa</taxon>
        <taxon>Chordata</taxon>
        <taxon>Craniata</taxon>
        <taxon>Vertebrata</taxon>
        <taxon>Euteleostomi</taxon>
        <taxon>Actinopterygii</taxon>
        <taxon>Neopterygii</taxon>
        <taxon>Teleostei</taxon>
        <taxon>Ostariophysi</taxon>
        <taxon>Cypriniformes</taxon>
        <taxon>Cyprinidae</taxon>
        <taxon>Acrossocheilinae</taxon>
        <taxon>Onychostoma</taxon>
    </lineage>
</organism>
<dbReference type="GO" id="GO:0022851">
    <property type="term" value="F:GABA-gated chloride ion channel activity"/>
    <property type="evidence" value="ECO:0007669"/>
    <property type="project" value="UniProtKB-ARBA"/>
</dbReference>
<dbReference type="Proteomes" id="UP000579812">
    <property type="component" value="Unassembled WGS sequence"/>
</dbReference>
<comment type="caution">
    <text evidence="24">The sequence shown here is derived from an EMBL/GenBank/DDBJ whole genome shotgun (WGS) entry which is preliminary data.</text>
</comment>
<keyword evidence="5" id="KW-0732">Signal</keyword>
<dbReference type="AlphaFoldDB" id="A0A7J6CC73"/>
<evidence type="ECO:0000256" key="12">
    <source>
        <dbReference type="ARBA" id="ARBA00023214"/>
    </source>
</evidence>
<dbReference type="InterPro" id="IPR036734">
    <property type="entry name" value="Neur_chan_lig-bd_sf"/>
</dbReference>
<keyword evidence="10" id="KW-0869">Chloride channel</keyword>
<feature type="transmembrane region" description="Helical" evidence="20">
    <location>
        <begin position="262"/>
        <end position="280"/>
    </location>
</feature>
<dbReference type="EMBL" id="JAAMOB010000014">
    <property type="protein sequence ID" value="KAF4104820.1"/>
    <property type="molecule type" value="Genomic_DNA"/>
</dbReference>
<dbReference type="InterPro" id="IPR036719">
    <property type="entry name" value="Neuro-gated_channel_TM_sf"/>
</dbReference>
<feature type="domain" description="Neurotransmitter-gated ion-channel transmembrane" evidence="23">
    <location>
        <begin position="239"/>
        <end position="408"/>
    </location>
</feature>
<dbReference type="PRINTS" id="PR00252">
    <property type="entry name" value="NRIONCHANNEL"/>
</dbReference>
<evidence type="ECO:0000256" key="5">
    <source>
        <dbReference type="ARBA" id="ARBA00022729"/>
    </source>
</evidence>
<evidence type="ECO:0000256" key="13">
    <source>
        <dbReference type="ARBA" id="ARBA00023303"/>
    </source>
</evidence>
<evidence type="ECO:0000256" key="10">
    <source>
        <dbReference type="ARBA" id="ARBA00023173"/>
    </source>
</evidence>
<reference evidence="24 25" key="1">
    <citation type="submission" date="2020-04" db="EMBL/GenBank/DDBJ databases">
        <title>Chromosome-level genome assembly of a cyprinid fish Onychostoma macrolepis by integration of Nanopore Sequencing, Bionano and Hi-C technology.</title>
        <authorList>
            <person name="Wang D."/>
        </authorList>
    </citation>
    <scope>NUCLEOTIDE SEQUENCE [LARGE SCALE GENOMIC DNA]</scope>
    <source>
        <strain evidence="24">SWU-2019</strain>
        <tissue evidence="24">Muscle</tissue>
    </source>
</reference>
<evidence type="ECO:0000256" key="19">
    <source>
        <dbReference type="ARBA" id="ARBA00079775"/>
    </source>
</evidence>
<evidence type="ECO:0000256" key="6">
    <source>
        <dbReference type="ARBA" id="ARBA00022989"/>
    </source>
</evidence>
<dbReference type="Pfam" id="PF02931">
    <property type="entry name" value="Neur_chan_LBD"/>
    <property type="match status" value="1"/>
</dbReference>
<evidence type="ECO:0000256" key="21">
    <source>
        <dbReference type="SAM" id="MobiDB-lite"/>
    </source>
</evidence>
<dbReference type="CDD" id="cd19004">
    <property type="entry name" value="LGIC_ECD_GABAAR_pi"/>
    <property type="match status" value="1"/>
</dbReference>
<keyword evidence="8 20" id="KW-0472">Membrane</keyword>
<feature type="transmembrane region" description="Helical" evidence="20">
    <location>
        <begin position="232"/>
        <end position="256"/>
    </location>
</feature>
<keyword evidence="7 20" id="KW-0406">Ion transport</keyword>
<evidence type="ECO:0000256" key="14">
    <source>
        <dbReference type="ARBA" id="ARBA00024167"/>
    </source>
</evidence>
<keyword evidence="2 20" id="KW-0813">Transport</keyword>
<proteinExistence type="inferred from homology"/>
<comment type="catalytic activity">
    <reaction evidence="14">
        <text>chloride(in) = chloride(out)</text>
        <dbReference type="Rhea" id="RHEA:29823"/>
        <dbReference type="ChEBI" id="CHEBI:17996"/>
    </reaction>
</comment>
<dbReference type="PROSITE" id="PS00236">
    <property type="entry name" value="NEUROTR_ION_CHANNEL"/>
    <property type="match status" value="1"/>
</dbReference>
<accession>A0A7J6CC73</accession>
<dbReference type="Gene3D" id="2.70.170.10">
    <property type="entry name" value="Neurotransmitter-gated ion-channel ligand-binding domain"/>
    <property type="match status" value="1"/>
</dbReference>
<comment type="subcellular location">
    <subcellularLocation>
        <location evidence="1">Apical cell membrane</location>
        <topology evidence="1">Multi-pass membrane protein</topology>
    </subcellularLocation>
</comment>
<dbReference type="SUPFAM" id="SSF90112">
    <property type="entry name" value="Neurotransmitter-gated ion-channel transmembrane pore"/>
    <property type="match status" value="1"/>
</dbReference>
<evidence type="ECO:0000256" key="17">
    <source>
        <dbReference type="ARBA" id="ARBA00064898"/>
    </source>
</evidence>
<dbReference type="GO" id="GO:0004890">
    <property type="term" value="F:GABA-A receptor activity"/>
    <property type="evidence" value="ECO:0007669"/>
    <property type="project" value="UniProtKB-ARBA"/>
</dbReference>
<keyword evidence="9" id="KW-1015">Disulfide bond</keyword>
<dbReference type="InterPro" id="IPR006029">
    <property type="entry name" value="Neurotrans-gated_channel_TM"/>
</dbReference>
<keyword evidence="11" id="KW-0325">Glycoprotein</keyword>
<protein>
    <recommendedName>
        <fullName evidence="18">Gamma-aminobutyric acid receptor subunit pi</fullName>
    </recommendedName>
    <alternativeName>
        <fullName evidence="19">GABA(A) receptor subunit pi</fullName>
    </alternativeName>
</protein>
<evidence type="ECO:0000259" key="22">
    <source>
        <dbReference type="Pfam" id="PF02931"/>
    </source>
</evidence>
<evidence type="ECO:0000256" key="8">
    <source>
        <dbReference type="ARBA" id="ARBA00023136"/>
    </source>
</evidence>
<dbReference type="InterPro" id="IPR018000">
    <property type="entry name" value="Neurotransmitter_ion_chnl_CS"/>
</dbReference>
<feature type="domain" description="Neurotransmitter-gated ion-channel ligand-binding" evidence="22">
    <location>
        <begin position="31"/>
        <end position="231"/>
    </location>
</feature>
<dbReference type="InterPro" id="IPR006202">
    <property type="entry name" value="Neur_chan_lig-bd"/>
</dbReference>
<evidence type="ECO:0000256" key="2">
    <source>
        <dbReference type="ARBA" id="ARBA00022448"/>
    </source>
</evidence>
<evidence type="ECO:0000256" key="4">
    <source>
        <dbReference type="ARBA" id="ARBA00022692"/>
    </source>
</evidence>
<feature type="compositionally biased region" description="Polar residues" evidence="21">
    <location>
        <begin position="341"/>
        <end position="373"/>
    </location>
</feature>
<keyword evidence="12" id="KW-0868">Chloride</keyword>
<gene>
    <name evidence="24" type="ORF">G5714_014151</name>
</gene>
<feature type="region of interest" description="Disordered" evidence="21">
    <location>
        <begin position="341"/>
        <end position="391"/>
    </location>
</feature>
<dbReference type="InterPro" id="IPR006028">
    <property type="entry name" value="GABAA/Glycine_rcpt"/>
</dbReference>
<dbReference type="PANTHER" id="PTHR18945">
    <property type="entry name" value="NEUROTRANSMITTER GATED ION CHANNEL"/>
    <property type="match status" value="1"/>
</dbReference>
<keyword evidence="4 20" id="KW-0812">Transmembrane</keyword>
<name>A0A7J6CC73_9TELE</name>
<evidence type="ECO:0000256" key="9">
    <source>
        <dbReference type="ARBA" id="ARBA00023157"/>
    </source>
</evidence>
<dbReference type="FunFam" id="2.70.170.10:FF:000011">
    <property type="entry name" value="Gamma-aminobutyric acid receptor subunit pi isoform X1"/>
    <property type="match status" value="1"/>
</dbReference>
<dbReference type="Gene3D" id="1.20.58.390">
    <property type="entry name" value="Neurotransmitter-gated ion-channel transmembrane domain"/>
    <property type="match status" value="1"/>
</dbReference>
<evidence type="ECO:0000259" key="23">
    <source>
        <dbReference type="Pfam" id="PF02932"/>
    </source>
</evidence>
<evidence type="ECO:0000313" key="24">
    <source>
        <dbReference type="EMBL" id="KAF4104820.1"/>
    </source>
</evidence>
<evidence type="ECO:0000313" key="25">
    <source>
        <dbReference type="Proteomes" id="UP000579812"/>
    </source>
</evidence>
<evidence type="ECO:0000256" key="16">
    <source>
        <dbReference type="ARBA" id="ARBA00061437"/>
    </source>
</evidence>
<dbReference type="Pfam" id="PF02932">
    <property type="entry name" value="Neur_chan_memb"/>
    <property type="match status" value="1"/>
</dbReference>
<evidence type="ECO:0000256" key="1">
    <source>
        <dbReference type="ARBA" id="ARBA00004424"/>
    </source>
</evidence>
<dbReference type="PRINTS" id="PR00253">
    <property type="entry name" value="GABAARECEPTR"/>
</dbReference>
<evidence type="ECO:0000256" key="7">
    <source>
        <dbReference type="ARBA" id="ARBA00023065"/>
    </source>
</evidence>
<comment type="caution">
    <text evidence="20">Lacks conserved residue(s) required for the propagation of feature annotation.</text>
</comment>
<keyword evidence="25" id="KW-1185">Reference proteome</keyword>
<comment type="function">
    <text evidence="15">Pi subunit of the heteropentameric ligand-gated chloride channel gated by gamma-aminobutyric acid (GABA). GABA-gated chloride channels, also named GABA(A) receptors (GABAAR), consist of five subunits arranged around a central pore and contain GABA active binding site(s) located at the alpha and beta subunit interfaces. When activated by GABA, GABAARs selectively allow the flow of chloride anions across the cell membrane down their electrochemical gradient. Pi-containing GABAARs are mostly located in peripheral tissues. In the uterus, pi subunits modulate uterus contraction by altering the sensitivity of GABAARs to pregnanolone. In the lungs, pi-containing GABAARs contribute to pulmonary fluid transport via luminal secretion of chloride.</text>
</comment>
<dbReference type="SUPFAM" id="SSF63712">
    <property type="entry name" value="Nicotinic receptor ligand binding domain-like"/>
    <property type="match status" value="1"/>
</dbReference>
<comment type="subunit">
    <text evidence="17">Heteropentamer, formed by a combination of alpha (GABRA1-6), beta (GABRB1-3), gamma (GABRG1-3), delta (GABRD), epsilon (GABRE), rho (GABRR1-3), pi (GABRP) and theta (GABRQ) chains, each subunit exhibiting distinct physiological and pharmacological properties.</text>
</comment>
<keyword evidence="6 20" id="KW-1133">Transmembrane helix</keyword>
<sequence>MSLFLLITNGERGFYGNHYAEWNDSQLLPTIQKLMKGYNRYLRPNFNHGPVEIGMSLDIASIDAISEINMDYTATIFLRQRWRDSRLVFPGNESLSLDGRLVSLLWIPDTFIPDSKRSFLHDVTVENRLIRIFSNGTVLYALRITATIACNMDLTKYPMDRQECTLQLESWGYNLQDVVFYWTRGNDSVKGLDTLRLAQYSVESYYTTVSEAVYETGFYPKLVLHFSLRRNVLFFILETYVPSTLLVVLSWVSFWISQSSVPARTCIGVTTVLTMTTLMMGARTSLPNANCFIKAIDVYLGICFTFIFGALLEYACAHFCTMQHHTIVDVQRELLKEFEESNGTSHLANSTSPKKMQTEESTQQEAPEQSVTCEGNEATDKKKEKGCGLSSVKKMSRRAASMMSVENPNNIDRHARRNDMDTMIYLDQENGRLTTPAIKSRQNRLHSAPDQFLRTPLAGKARLGAPLQSSRKALGVINKLVATPAASHKAEEKTKPAEAKCKVPAQPAGEELPEIEKCFPYNPSEFETYGVPDEVYLSRFSLAGLGKQMWPTASPVEELLMDPCLPLSPLKMPRAVEYIDEMEAFLQTISELTVDLPPECEL</sequence>
<dbReference type="GO" id="GO:0034707">
    <property type="term" value="C:chloride channel complex"/>
    <property type="evidence" value="ECO:0007669"/>
    <property type="project" value="UniProtKB-KW"/>
</dbReference>
<dbReference type="GO" id="GO:0016324">
    <property type="term" value="C:apical plasma membrane"/>
    <property type="evidence" value="ECO:0007669"/>
    <property type="project" value="UniProtKB-SubCell"/>
</dbReference>
<dbReference type="InterPro" id="IPR038050">
    <property type="entry name" value="Neuro_actylchol_rec"/>
</dbReference>
<dbReference type="InterPro" id="IPR006201">
    <property type="entry name" value="Neur_channel"/>
</dbReference>
<evidence type="ECO:0000256" key="20">
    <source>
        <dbReference type="RuleBase" id="RU000687"/>
    </source>
</evidence>
<evidence type="ECO:0000256" key="15">
    <source>
        <dbReference type="ARBA" id="ARBA00059554"/>
    </source>
</evidence>
<comment type="similarity">
    <text evidence="16">Belongs to the ligand-gated ion channel (TC 1.A.9) family. Gamma-aminobutyric acid receptor (TC 1.A.9.5) subfamily. GABRP sub-subfamily.</text>
</comment>